<protein>
    <submittedName>
        <fullName evidence="1">Uncharacterized protein</fullName>
    </submittedName>
</protein>
<dbReference type="Proteomes" id="UP001595721">
    <property type="component" value="Unassembled WGS sequence"/>
</dbReference>
<evidence type="ECO:0000313" key="2">
    <source>
        <dbReference type="Proteomes" id="UP001595721"/>
    </source>
</evidence>
<sequence length="268" mass="30185">MGAARTIRQGNLGKRALRLAEKDGKFYGLADGKVCVEGTDADRVWQQLHDESGKSDPKYFGYSGARSRFLKFFPNGFHSEGYAAQERDYKLAAKNKLDATAPLEMAITGSGYGEAILSAYRATNMLSPFEKTRLQDVFRGPSSDAVIRAAAEFTESADKNSLGRLEAALKPHDCAKWTVVTYLPYLWRPDRHMFLKPEVTKDYAARVGHPFASNYEARLNIDVYASLLDLVERTSRELSDLQPRDRIDIQSFIWVVGDYQEDRDGTYT</sequence>
<reference evidence="2" key="1">
    <citation type="journal article" date="2019" name="Int. J. Syst. Evol. Microbiol.">
        <title>The Global Catalogue of Microorganisms (GCM) 10K type strain sequencing project: providing services to taxonomists for standard genome sequencing and annotation.</title>
        <authorList>
            <consortium name="The Broad Institute Genomics Platform"/>
            <consortium name="The Broad Institute Genome Sequencing Center for Infectious Disease"/>
            <person name="Wu L."/>
            <person name="Ma J."/>
        </authorList>
    </citation>
    <scope>NUCLEOTIDE SEQUENCE [LARGE SCALE GENOMIC DNA]</scope>
    <source>
        <strain evidence="2">KCTC 42899</strain>
    </source>
</reference>
<dbReference type="EMBL" id="JBHRXJ010000028">
    <property type="protein sequence ID" value="MFC3530458.1"/>
    <property type="molecule type" value="Genomic_DNA"/>
</dbReference>
<dbReference type="RefSeq" id="WP_377746689.1">
    <property type="nucleotide sequence ID" value="NZ_JBHRXJ010000028.1"/>
</dbReference>
<comment type="caution">
    <text evidence="1">The sequence shown here is derived from an EMBL/GenBank/DDBJ whole genome shotgun (WGS) entry which is preliminary data.</text>
</comment>
<accession>A0ABV7RA85</accession>
<evidence type="ECO:0000313" key="1">
    <source>
        <dbReference type="EMBL" id="MFC3530458.1"/>
    </source>
</evidence>
<gene>
    <name evidence="1" type="ORF">ACFOMH_20030</name>
</gene>
<keyword evidence="2" id="KW-1185">Reference proteome</keyword>
<name>A0ABV7RA85_9RHOB</name>
<organism evidence="1 2">
    <name type="scientific">Paracoccus mangrovi</name>
    <dbReference type="NCBI Taxonomy" id="1715645"/>
    <lineage>
        <taxon>Bacteria</taxon>
        <taxon>Pseudomonadati</taxon>
        <taxon>Pseudomonadota</taxon>
        <taxon>Alphaproteobacteria</taxon>
        <taxon>Rhodobacterales</taxon>
        <taxon>Paracoccaceae</taxon>
        <taxon>Paracoccus</taxon>
    </lineage>
</organism>
<proteinExistence type="predicted"/>